<dbReference type="Pfam" id="PF25540">
    <property type="entry name" value="DUF7923"/>
    <property type="match status" value="1"/>
</dbReference>
<keyword evidence="1" id="KW-0479">Metal-binding</keyword>
<dbReference type="PANTHER" id="PTHR37543:SF1">
    <property type="entry name" value="CCCH ZINC FINGER DNA BINDING PROTEIN (AFU_ORTHOLOGUE AFUA_5G12760)"/>
    <property type="match status" value="1"/>
</dbReference>
<evidence type="ECO:0000313" key="6">
    <source>
        <dbReference type="Proteomes" id="UP000813444"/>
    </source>
</evidence>
<dbReference type="InterPro" id="IPR057683">
    <property type="entry name" value="DUF7923"/>
</dbReference>
<keyword evidence="2" id="KW-0175">Coiled coil</keyword>
<evidence type="ECO:0000256" key="3">
    <source>
        <dbReference type="SAM" id="MobiDB-lite"/>
    </source>
</evidence>
<dbReference type="GO" id="GO:0008270">
    <property type="term" value="F:zinc ion binding"/>
    <property type="evidence" value="ECO:0007669"/>
    <property type="project" value="UniProtKB-KW"/>
</dbReference>
<evidence type="ECO:0000256" key="2">
    <source>
        <dbReference type="SAM" id="Coils"/>
    </source>
</evidence>
<gene>
    <name evidence="5" type="ORF">B0I35DRAFT_428782</name>
</gene>
<dbReference type="InterPro" id="IPR000571">
    <property type="entry name" value="Znf_CCCH"/>
</dbReference>
<protein>
    <recommendedName>
        <fullName evidence="4">C3H1-type domain-containing protein</fullName>
    </recommendedName>
</protein>
<dbReference type="Pfam" id="PF25542">
    <property type="entry name" value="zf-CCCH_12"/>
    <property type="match status" value="1"/>
</dbReference>
<feature type="compositionally biased region" description="Pro residues" evidence="3">
    <location>
        <begin position="331"/>
        <end position="344"/>
    </location>
</feature>
<feature type="zinc finger region" description="C3H1-type" evidence="1">
    <location>
        <begin position="391"/>
        <end position="418"/>
    </location>
</feature>
<keyword evidence="1" id="KW-0862">Zinc</keyword>
<dbReference type="Proteomes" id="UP000813444">
    <property type="component" value="Unassembled WGS sequence"/>
</dbReference>
<dbReference type="InterPro" id="IPR057654">
    <property type="entry name" value="Znf-CCCH_tandem"/>
</dbReference>
<accession>A0A8K0WU28</accession>
<proteinExistence type="predicted"/>
<dbReference type="PANTHER" id="PTHR37543">
    <property type="entry name" value="CCCH ZINC FINGER DNA BINDING PROTEIN (AFU_ORTHOLOGUE AFUA_5G12760)"/>
    <property type="match status" value="1"/>
</dbReference>
<sequence>MAAVDELRGFAQRYHTISQQRDTTDRLIEELLLYCERTERQLREEKEILINELRDCRLDLQDAVNTRREHQQRLQKYEESYQWLCKEHNDLRDRNPYVLLLIDGDGLIFKDHWIRQGVEGGKNAAYALRSAISKQCGDRADSVEIVAKVIANLSGLTRAMQKDGCIDNPSLFKDFTLGFTQAKASFDFIDVGKGKERADSKIKELARWHLQNHNCKQVLLGISHDSGYAPFLDELFQDEKVKARLTIIEGVPLVKELEDTKAHTLALPGDLFRNDKLQDRTTIVTRPPASAPPAPSAANVYASPASSTSSAIAPTASLNNTSYATITSSASPPPQITMPLPPKAPLAKTRPATQSPAQTKTLQQTWNPGPRGLDEPIIFNAQAMEEIRKRKDTKKLCNNHYLRGPCNKEDCAFVHNYQPSKEEINAIAVLARLNPCTNGQDCLVDSCIYGHNCPSIKDGVCCHPYCKFPESLHPPGTRYKNAHIKANKY</sequence>
<evidence type="ECO:0000256" key="1">
    <source>
        <dbReference type="PROSITE-ProRule" id="PRU00723"/>
    </source>
</evidence>
<dbReference type="AlphaFoldDB" id="A0A8K0WU28"/>
<keyword evidence="1" id="KW-0863">Zinc-finger</keyword>
<evidence type="ECO:0000259" key="4">
    <source>
        <dbReference type="PROSITE" id="PS50103"/>
    </source>
</evidence>
<dbReference type="EMBL" id="JAGPNK010000005">
    <property type="protein sequence ID" value="KAH7321203.1"/>
    <property type="molecule type" value="Genomic_DNA"/>
</dbReference>
<feature type="region of interest" description="Disordered" evidence="3">
    <location>
        <begin position="324"/>
        <end position="372"/>
    </location>
</feature>
<feature type="domain" description="C3H1-type" evidence="4">
    <location>
        <begin position="391"/>
        <end position="418"/>
    </location>
</feature>
<organism evidence="5 6">
    <name type="scientific">Stachybotrys elegans</name>
    <dbReference type="NCBI Taxonomy" id="80388"/>
    <lineage>
        <taxon>Eukaryota</taxon>
        <taxon>Fungi</taxon>
        <taxon>Dikarya</taxon>
        <taxon>Ascomycota</taxon>
        <taxon>Pezizomycotina</taxon>
        <taxon>Sordariomycetes</taxon>
        <taxon>Hypocreomycetidae</taxon>
        <taxon>Hypocreales</taxon>
        <taxon>Stachybotryaceae</taxon>
        <taxon>Stachybotrys</taxon>
    </lineage>
</organism>
<evidence type="ECO:0000313" key="5">
    <source>
        <dbReference type="EMBL" id="KAH7321203.1"/>
    </source>
</evidence>
<dbReference type="PROSITE" id="PS50103">
    <property type="entry name" value="ZF_C3H1"/>
    <property type="match status" value="1"/>
</dbReference>
<dbReference type="Pfam" id="PF25543">
    <property type="entry name" value="zf-CCCH_tandem"/>
    <property type="match status" value="1"/>
</dbReference>
<comment type="caution">
    <text evidence="5">The sequence shown here is derived from an EMBL/GenBank/DDBJ whole genome shotgun (WGS) entry which is preliminary data.</text>
</comment>
<keyword evidence="6" id="KW-1185">Reference proteome</keyword>
<reference evidence="5" key="1">
    <citation type="journal article" date="2021" name="Nat. Commun.">
        <title>Genetic determinants of endophytism in the Arabidopsis root mycobiome.</title>
        <authorList>
            <person name="Mesny F."/>
            <person name="Miyauchi S."/>
            <person name="Thiergart T."/>
            <person name="Pickel B."/>
            <person name="Atanasova L."/>
            <person name="Karlsson M."/>
            <person name="Huettel B."/>
            <person name="Barry K.W."/>
            <person name="Haridas S."/>
            <person name="Chen C."/>
            <person name="Bauer D."/>
            <person name="Andreopoulos W."/>
            <person name="Pangilinan J."/>
            <person name="LaButti K."/>
            <person name="Riley R."/>
            <person name="Lipzen A."/>
            <person name="Clum A."/>
            <person name="Drula E."/>
            <person name="Henrissat B."/>
            <person name="Kohler A."/>
            <person name="Grigoriev I.V."/>
            <person name="Martin F.M."/>
            <person name="Hacquard S."/>
        </authorList>
    </citation>
    <scope>NUCLEOTIDE SEQUENCE</scope>
    <source>
        <strain evidence="5">MPI-CAGE-CH-0235</strain>
    </source>
</reference>
<dbReference type="OrthoDB" id="3512845at2759"/>
<name>A0A8K0WU28_9HYPO</name>
<feature type="compositionally biased region" description="Polar residues" evidence="3">
    <location>
        <begin position="351"/>
        <end position="367"/>
    </location>
</feature>
<feature type="coiled-coil region" evidence="2">
    <location>
        <begin position="28"/>
        <end position="87"/>
    </location>
</feature>